<dbReference type="GO" id="GO:0000981">
    <property type="term" value="F:DNA-binding transcription factor activity, RNA polymerase II-specific"/>
    <property type="evidence" value="ECO:0007669"/>
    <property type="project" value="TreeGrafter"/>
</dbReference>
<proteinExistence type="inferred from homology"/>
<evidence type="ECO:0000256" key="4">
    <source>
        <dbReference type="ARBA" id="ARBA00022723"/>
    </source>
</evidence>
<evidence type="ECO:0000256" key="11">
    <source>
        <dbReference type="ARBA" id="ARBA00023242"/>
    </source>
</evidence>
<dbReference type="Pfam" id="PF00096">
    <property type="entry name" value="zf-C2H2"/>
    <property type="match status" value="7"/>
</dbReference>
<evidence type="ECO:0000256" key="1">
    <source>
        <dbReference type="ARBA" id="ARBA00003767"/>
    </source>
</evidence>
<evidence type="ECO:0000256" key="8">
    <source>
        <dbReference type="ARBA" id="ARBA00023015"/>
    </source>
</evidence>
<keyword evidence="10" id="KW-0804">Transcription</keyword>
<dbReference type="FunFam" id="3.30.160.60:FF:002343">
    <property type="entry name" value="Zinc finger protein 33A"/>
    <property type="match status" value="1"/>
</dbReference>
<feature type="domain" description="C2H2-type" evidence="14">
    <location>
        <begin position="296"/>
        <end position="323"/>
    </location>
</feature>
<dbReference type="AlphaFoldDB" id="A0A8C0B1P6"/>
<dbReference type="FunFam" id="3.30.160.60:FF:000557">
    <property type="entry name" value="zinc finger and SCAN domain-containing protein 29"/>
    <property type="match status" value="1"/>
</dbReference>
<feature type="compositionally biased region" description="Polar residues" evidence="13">
    <location>
        <begin position="250"/>
        <end position="259"/>
    </location>
</feature>
<dbReference type="Ensembl" id="ENSBJAT00000010616.1">
    <property type="protein sequence ID" value="ENSBJAP00000010319.1"/>
    <property type="gene ID" value="ENSBJAG00000007037.1"/>
</dbReference>
<comment type="similarity">
    <text evidence="3">Belongs to the krueppel C2H2-type zinc-finger protein family.</text>
</comment>
<evidence type="ECO:0000256" key="5">
    <source>
        <dbReference type="ARBA" id="ARBA00022737"/>
    </source>
</evidence>
<evidence type="ECO:0000259" key="14">
    <source>
        <dbReference type="PROSITE" id="PS50157"/>
    </source>
</evidence>
<keyword evidence="7" id="KW-0862">Zinc</keyword>
<comment type="subcellular location">
    <subcellularLocation>
        <location evidence="2">Nucleus</location>
    </subcellularLocation>
</comment>
<organism evidence="15 16">
    <name type="scientific">Buteo japonicus</name>
    <dbReference type="NCBI Taxonomy" id="224669"/>
    <lineage>
        <taxon>Eukaryota</taxon>
        <taxon>Metazoa</taxon>
        <taxon>Chordata</taxon>
        <taxon>Craniata</taxon>
        <taxon>Vertebrata</taxon>
        <taxon>Euteleostomi</taxon>
        <taxon>Archelosauria</taxon>
        <taxon>Archosauria</taxon>
        <taxon>Dinosauria</taxon>
        <taxon>Saurischia</taxon>
        <taxon>Theropoda</taxon>
        <taxon>Coelurosauria</taxon>
        <taxon>Aves</taxon>
        <taxon>Neognathae</taxon>
        <taxon>Neoaves</taxon>
        <taxon>Telluraves</taxon>
        <taxon>Accipitrimorphae</taxon>
        <taxon>Accipitriformes</taxon>
        <taxon>Accipitridae</taxon>
        <taxon>Accipitrinae</taxon>
        <taxon>Buteo</taxon>
    </lineage>
</organism>
<feature type="domain" description="C2H2-type" evidence="14">
    <location>
        <begin position="324"/>
        <end position="351"/>
    </location>
</feature>
<dbReference type="InterPro" id="IPR036236">
    <property type="entry name" value="Znf_C2H2_sf"/>
</dbReference>
<feature type="domain" description="C2H2-type" evidence="14">
    <location>
        <begin position="200"/>
        <end position="227"/>
    </location>
</feature>
<evidence type="ECO:0000256" key="3">
    <source>
        <dbReference type="ARBA" id="ARBA00006991"/>
    </source>
</evidence>
<keyword evidence="6 12" id="KW-0863">Zinc-finger</keyword>
<evidence type="ECO:0000313" key="16">
    <source>
        <dbReference type="Proteomes" id="UP000694555"/>
    </source>
</evidence>
<dbReference type="PROSITE" id="PS00028">
    <property type="entry name" value="ZINC_FINGER_C2H2_1"/>
    <property type="match status" value="7"/>
</dbReference>
<evidence type="ECO:0000256" key="2">
    <source>
        <dbReference type="ARBA" id="ARBA00004123"/>
    </source>
</evidence>
<feature type="domain" description="C2H2-type" evidence="14">
    <location>
        <begin position="26"/>
        <end position="53"/>
    </location>
</feature>
<dbReference type="PANTHER" id="PTHR24409">
    <property type="entry name" value="ZINC FINGER PROTEIN 142"/>
    <property type="match status" value="1"/>
</dbReference>
<evidence type="ECO:0000256" key="7">
    <source>
        <dbReference type="ARBA" id="ARBA00022833"/>
    </source>
</evidence>
<feature type="region of interest" description="Disordered" evidence="13">
    <location>
        <begin position="56"/>
        <end position="89"/>
    </location>
</feature>
<dbReference type="GO" id="GO:0005634">
    <property type="term" value="C:nucleus"/>
    <property type="evidence" value="ECO:0007669"/>
    <property type="project" value="UniProtKB-SubCell"/>
</dbReference>
<feature type="domain" description="C2H2-type" evidence="14">
    <location>
        <begin position="116"/>
        <end position="143"/>
    </location>
</feature>
<keyword evidence="4" id="KW-0479">Metal-binding</keyword>
<dbReference type="FunFam" id="3.30.160.60:FF:002716">
    <property type="entry name" value="Zinc finger protein 212"/>
    <property type="match status" value="1"/>
</dbReference>
<keyword evidence="9" id="KW-0238">DNA-binding</keyword>
<keyword evidence="11" id="KW-0539">Nucleus</keyword>
<dbReference type="FunFam" id="3.30.160.60:FF:000100">
    <property type="entry name" value="Zinc finger 45-like"/>
    <property type="match status" value="1"/>
</dbReference>
<keyword evidence="8" id="KW-0805">Transcription regulation</keyword>
<feature type="compositionally biased region" description="Polar residues" evidence="13">
    <location>
        <begin position="444"/>
        <end position="458"/>
    </location>
</feature>
<name>A0A8C0B1P6_9AVES</name>
<feature type="domain" description="C2H2-type" evidence="14">
    <location>
        <begin position="352"/>
        <end position="379"/>
    </location>
</feature>
<dbReference type="Proteomes" id="UP000694555">
    <property type="component" value="Unplaced"/>
</dbReference>
<feature type="domain" description="C2H2-type" evidence="14">
    <location>
        <begin position="144"/>
        <end position="171"/>
    </location>
</feature>
<dbReference type="GO" id="GO:0008270">
    <property type="term" value="F:zinc ion binding"/>
    <property type="evidence" value="ECO:0007669"/>
    <property type="project" value="UniProtKB-KW"/>
</dbReference>
<protein>
    <recommendedName>
        <fullName evidence="14">C2H2-type domain-containing protein</fullName>
    </recommendedName>
</protein>
<feature type="compositionally biased region" description="Basic and acidic residues" evidence="13">
    <location>
        <begin position="66"/>
        <end position="78"/>
    </location>
</feature>
<evidence type="ECO:0000256" key="9">
    <source>
        <dbReference type="ARBA" id="ARBA00023125"/>
    </source>
</evidence>
<keyword evidence="5" id="KW-0677">Repeat</keyword>
<dbReference type="FunFam" id="3.30.160.60:FF:000051">
    <property type="entry name" value="zinc finger protein 585A"/>
    <property type="match status" value="1"/>
</dbReference>
<dbReference type="SMART" id="SM00355">
    <property type="entry name" value="ZnF_C2H2"/>
    <property type="match status" value="9"/>
</dbReference>
<dbReference type="PROSITE" id="PS50157">
    <property type="entry name" value="ZINC_FINGER_C2H2_2"/>
    <property type="match status" value="9"/>
</dbReference>
<feature type="compositionally biased region" description="Basic residues" evidence="13">
    <location>
        <begin position="425"/>
        <end position="434"/>
    </location>
</feature>
<feature type="domain" description="C2H2-type" evidence="14">
    <location>
        <begin position="88"/>
        <end position="115"/>
    </location>
</feature>
<feature type="region of interest" description="Disordered" evidence="13">
    <location>
        <begin position="217"/>
        <end position="265"/>
    </location>
</feature>
<dbReference type="FunFam" id="3.30.160.60:FF:000358">
    <property type="entry name" value="zinc finger protein 24"/>
    <property type="match status" value="1"/>
</dbReference>
<evidence type="ECO:0000256" key="10">
    <source>
        <dbReference type="ARBA" id="ARBA00023163"/>
    </source>
</evidence>
<dbReference type="PANTHER" id="PTHR24409:SF331">
    <property type="entry name" value="ZINC FINGER PROTEIN 322A"/>
    <property type="match status" value="1"/>
</dbReference>
<evidence type="ECO:0000256" key="12">
    <source>
        <dbReference type="PROSITE-ProRule" id="PRU00042"/>
    </source>
</evidence>
<feature type="region of interest" description="Disordered" evidence="13">
    <location>
        <begin position="425"/>
        <end position="458"/>
    </location>
</feature>
<reference evidence="15" key="1">
    <citation type="submission" date="2025-08" db="UniProtKB">
        <authorList>
            <consortium name="Ensembl"/>
        </authorList>
    </citation>
    <scope>IDENTIFICATION</scope>
</reference>
<evidence type="ECO:0000256" key="6">
    <source>
        <dbReference type="ARBA" id="ARBA00022771"/>
    </source>
</evidence>
<evidence type="ECO:0000313" key="15">
    <source>
        <dbReference type="Ensembl" id="ENSBJAP00000010319.1"/>
    </source>
</evidence>
<dbReference type="SUPFAM" id="SSF57667">
    <property type="entry name" value="beta-beta-alpha zinc fingers"/>
    <property type="match status" value="6"/>
</dbReference>
<feature type="domain" description="C2H2-type" evidence="14">
    <location>
        <begin position="172"/>
        <end position="199"/>
    </location>
</feature>
<dbReference type="GO" id="GO:0000977">
    <property type="term" value="F:RNA polymerase II transcription regulatory region sequence-specific DNA binding"/>
    <property type="evidence" value="ECO:0007669"/>
    <property type="project" value="TreeGrafter"/>
</dbReference>
<dbReference type="InterPro" id="IPR013087">
    <property type="entry name" value="Znf_C2H2_type"/>
</dbReference>
<reference evidence="15" key="2">
    <citation type="submission" date="2025-09" db="UniProtKB">
        <authorList>
            <consortium name="Ensembl"/>
        </authorList>
    </citation>
    <scope>IDENTIFICATION</scope>
</reference>
<dbReference type="FunFam" id="3.30.160.60:FF:000710">
    <property type="entry name" value="Zinc finger protein 768"/>
    <property type="match status" value="2"/>
</dbReference>
<comment type="function">
    <text evidence="1">May be involved in transcriptional regulation.</text>
</comment>
<feature type="compositionally biased region" description="Acidic residues" evidence="13">
    <location>
        <begin position="56"/>
        <end position="65"/>
    </location>
</feature>
<keyword evidence="16" id="KW-1185">Reference proteome</keyword>
<evidence type="ECO:0000256" key="13">
    <source>
        <dbReference type="SAM" id="MobiDB-lite"/>
    </source>
</evidence>
<sequence length="458" mass="50723">MEQPAMMTLELLEVENFLSHTWEKSYTCMICGDSFKHKGILAAHQNSHKEEIEAEGCEEGDDDQAGEMHDQEAIRGGEEPPTTLGGTHAFGQCGKTFTKKGNLANHQRAHAEGEGHRCGACGKGFAKRGELTKHERTQTGEKPYGCGQCGKRFAQPTQLVTHQHIHTGERPYPCGDCGKRFDDKSRVTVHRRIHTGDRPFLCPTCGKGFRQKIALVKHRRVHERGRDKGGSEDTSADTEANGNGEANGDSHANANTDASVKTDANVKTNANAKLAGKDEESPAVPCRLLPVGERPFSCSECGKAFAQKAQLAVHHRIHTGERPFPCADCPKAFIDKSRLVIHRCTHTGERPFPCAACSRAFTQKVALTAHQRVHTREHQPPSSPHFKRFGGGFFANRRAEKLSFLNQVNEICDFRYIHMTPRAGTLKKKKKKDQKSHQTLRGLPSTSWQELEQTITGP</sequence>
<dbReference type="Gene3D" id="3.30.160.60">
    <property type="entry name" value="Classic Zinc Finger"/>
    <property type="match status" value="9"/>
</dbReference>
<accession>A0A8C0B1P6</accession>